<feature type="region of interest" description="Disordered" evidence="2">
    <location>
        <begin position="115"/>
        <end position="157"/>
    </location>
</feature>
<feature type="coiled-coil region" evidence="1">
    <location>
        <begin position="461"/>
        <end position="516"/>
    </location>
</feature>
<evidence type="ECO:0000313" key="4">
    <source>
        <dbReference type="Proteomes" id="UP001153620"/>
    </source>
</evidence>
<accession>A0A9N9RM60</accession>
<keyword evidence="4" id="KW-1185">Reference proteome</keyword>
<evidence type="ECO:0000256" key="2">
    <source>
        <dbReference type="SAM" id="MobiDB-lite"/>
    </source>
</evidence>
<feature type="region of interest" description="Disordered" evidence="2">
    <location>
        <begin position="184"/>
        <end position="203"/>
    </location>
</feature>
<dbReference type="EMBL" id="OU895877">
    <property type="protein sequence ID" value="CAG9799258.1"/>
    <property type="molecule type" value="Genomic_DNA"/>
</dbReference>
<reference evidence="3" key="1">
    <citation type="submission" date="2022-01" db="EMBL/GenBank/DDBJ databases">
        <authorList>
            <person name="King R."/>
        </authorList>
    </citation>
    <scope>NUCLEOTIDE SEQUENCE</scope>
</reference>
<dbReference type="Proteomes" id="UP001153620">
    <property type="component" value="Chromosome 1"/>
</dbReference>
<gene>
    <name evidence="3" type="ORF">CHIRRI_LOCUS2227</name>
</gene>
<name>A0A9N9RM60_9DIPT</name>
<keyword evidence="1" id="KW-0175">Coiled coil</keyword>
<evidence type="ECO:0000256" key="1">
    <source>
        <dbReference type="SAM" id="Coils"/>
    </source>
</evidence>
<feature type="compositionally biased region" description="Polar residues" evidence="2">
    <location>
        <begin position="147"/>
        <end position="157"/>
    </location>
</feature>
<protein>
    <submittedName>
        <fullName evidence="3">Uncharacterized protein</fullName>
    </submittedName>
</protein>
<reference evidence="3" key="2">
    <citation type="submission" date="2022-10" db="EMBL/GenBank/DDBJ databases">
        <authorList>
            <consortium name="ENA_rothamsted_submissions"/>
            <consortium name="culmorum"/>
            <person name="King R."/>
        </authorList>
    </citation>
    <scope>NUCLEOTIDE SEQUENCE</scope>
</reference>
<evidence type="ECO:0000313" key="3">
    <source>
        <dbReference type="EMBL" id="CAG9799258.1"/>
    </source>
</evidence>
<proteinExistence type="predicted"/>
<sequence>MSVICTRCGRVGSQRNKLINCCGLGCQTKIHDNCLHVDEGRVVDGHLVWCCGYHLRETSAIHRENEQARSSSRVIDDTESRDFNEQRNEELLIPMVNEQPPLVPSLVDLDNASNSRRDADQVPFRSADTAEGNNAEAGSLLRDDDPTNTPLISNNNVNIIPRNVGPRRNNRLDENRGLSLRNVTRNVDNRPNPRRQVNSFYASSPGNGFERNQFIPRQSNYSRISNHARFQEEDSQFHPGQSNQFRASQRLRVQNERRQAMALDLIKFLYITKKFDIFSFIDRLIDKIDLYEEVAYQAIRSIQIYTDEKHHDRFSLRVEVLGKCFSSQLEKFAERRADKPFPRIRLKDEMIIFIPAKINKERFMICDLKRSDSAWGSVLKVRDESFSSMYKLIKFIKSELKEFGITSVTKLNESYIISFMSQEKANEARKKLNARRIIVTNSDLCLAATVDSEIEDSTVKVQRAAELRKDLNAKRQEEESETKKLKKEVQRLRLELEELKEEVKKMKYVNNKRNETDLRAVSAGEETNDIRVTKTFSTPVNNYMAFMPVQPAASNGLWGYMFASEGMTPCKKVKYD</sequence>
<organism evidence="3 4">
    <name type="scientific">Chironomus riparius</name>
    <dbReference type="NCBI Taxonomy" id="315576"/>
    <lineage>
        <taxon>Eukaryota</taxon>
        <taxon>Metazoa</taxon>
        <taxon>Ecdysozoa</taxon>
        <taxon>Arthropoda</taxon>
        <taxon>Hexapoda</taxon>
        <taxon>Insecta</taxon>
        <taxon>Pterygota</taxon>
        <taxon>Neoptera</taxon>
        <taxon>Endopterygota</taxon>
        <taxon>Diptera</taxon>
        <taxon>Nematocera</taxon>
        <taxon>Chironomoidea</taxon>
        <taxon>Chironomidae</taxon>
        <taxon>Chironominae</taxon>
        <taxon>Chironomus</taxon>
    </lineage>
</organism>
<dbReference type="AlphaFoldDB" id="A0A9N9RM60"/>